<sequence>MSQGNVYELKVPIDESKDHLLKWMVWTKKEPEDIDKKLERIRSNEKNDDGTRKKDMIWVLFKEEYENSKLKDLELESFDAAQRKILQNENGAFIIFSLSDLENIKK</sequence>
<name>A0ABS1T6Y4_9CLOT</name>
<evidence type="ECO:0000313" key="2">
    <source>
        <dbReference type="Proteomes" id="UP000632377"/>
    </source>
</evidence>
<dbReference type="Proteomes" id="UP000632377">
    <property type="component" value="Unassembled WGS sequence"/>
</dbReference>
<organism evidence="1 2">
    <name type="scientific">Clostridium rhizosphaerae</name>
    <dbReference type="NCBI Taxonomy" id="2803861"/>
    <lineage>
        <taxon>Bacteria</taxon>
        <taxon>Bacillati</taxon>
        <taxon>Bacillota</taxon>
        <taxon>Clostridia</taxon>
        <taxon>Eubacteriales</taxon>
        <taxon>Clostridiaceae</taxon>
        <taxon>Clostridium</taxon>
    </lineage>
</organism>
<dbReference type="EMBL" id="JAESWC010000002">
    <property type="protein sequence ID" value="MBL4935100.1"/>
    <property type="molecule type" value="Genomic_DNA"/>
</dbReference>
<protein>
    <submittedName>
        <fullName evidence="1">Uncharacterized protein</fullName>
    </submittedName>
</protein>
<reference evidence="1 2" key="1">
    <citation type="submission" date="2021-01" db="EMBL/GenBank/DDBJ databases">
        <title>Genome public.</title>
        <authorList>
            <person name="Liu C."/>
            <person name="Sun Q."/>
        </authorList>
    </citation>
    <scope>NUCLEOTIDE SEQUENCE [LARGE SCALE GENOMIC DNA]</scope>
    <source>
        <strain evidence="1 2">YIM B02515</strain>
    </source>
</reference>
<evidence type="ECO:0000313" key="1">
    <source>
        <dbReference type="EMBL" id="MBL4935100.1"/>
    </source>
</evidence>
<dbReference type="RefSeq" id="WP_202747715.1">
    <property type="nucleotide sequence ID" value="NZ_JAESWC010000002.1"/>
</dbReference>
<gene>
    <name evidence="1" type="ORF">JK636_04935</name>
</gene>
<keyword evidence="2" id="KW-1185">Reference proteome</keyword>
<proteinExistence type="predicted"/>
<comment type="caution">
    <text evidence="1">The sequence shown here is derived from an EMBL/GenBank/DDBJ whole genome shotgun (WGS) entry which is preliminary data.</text>
</comment>
<accession>A0ABS1T6Y4</accession>